<feature type="region of interest" description="Disordered" evidence="3">
    <location>
        <begin position="1"/>
        <end position="27"/>
    </location>
</feature>
<dbReference type="FunFam" id="2.20.25.20:FF:000001">
    <property type="entry name" value="Casein kinase II subunit beta"/>
    <property type="match status" value="1"/>
</dbReference>
<dbReference type="GO" id="GO:0005737">
    <property type="term" value="C:cytoplasm"/>
    <property type="evidence" value="ECO:0007669"/>
    <property type="project" value="TreeGrafter"/>
</dbReference>
<dbReference type="PROSITE" id="PS01101">
    <property type="entry name" value="CK2_BETA"/>
    <property type="match status" value="1"/>
</dbReference>
<comment type="similarity">
    <text evidence="1 2">Belongs to the casein kinase 2 subunit beta family.</text>
</comment>
<organism evidence="4 5">
    <name type="scientific">Elliptochloris bilobata</name>
    <dbReference type="NCBI Taxonomy" id="381761"/>
    <lineage>
        <taxon>Eukaryota</taxon>
        <taxon>Viridiplantae</taxon>
        <taxon>Chlorophyta</taxon>
        <taxon>core chlorophytes</taxon>
        <taxon>Trebouxiophyceae</taxon>
        <taxon>Trebouxiophyceae incertae sedis</taxon>
        <taxon>Elliptochloris clade</taxon>
        <taxon>Elliptochloris</taxon>
    </lineage>
</organism>
<feature type="compositionally biased region" description="Gly residues" evidence="3">
    <location>
        <begin position="251"/>
        <end position="263"/>
    </location>
</feature>
<accession>A0AAW1QZP9</accession>
<dbReference type="Gene3D" id="2.20.25.20">
    <property type="match status" value="1"/>
</dbReference>
<evidence type="ECO:0000256" key="1">
    <source>
        <dbReference type="ARBA" id="ARBA00006941"/>
    </source>
</evidence>
<name>A0AAW1QZP9_9CHLO</name>
<dbReference type="InterPro" id="IPR016149">
    <property type="entry name" value="Casein_kin_II_reg-sub_N"/>
</dbReference>
<comment type="subunit">
    <text evidence="2">Tetramer of two alpha and two beta subunits.</text>
</comment>
<dbReference type="SUPFAM" id="SSF57798">
    <property type="entry name" value="Casein kinase II beta subunit"/>
    <property type="match status" value="1"/>
</dbReference>
<gene>
    <name evidence="4" type="ORF">WJX81_004037</name>
</gene>
<dbReference type="PANTHER" id="PTHR11740">
    <property type="entry name" value="CASEIN KINASE II SUBUNIT BETA"/>
    <property type="match status" value="1"/>
</dbReference>
<dbReference type="PANTHER" id="PTHR11740:SF0">
    <property type="entry name" value="CASEIN KINASE II SUBUNIT BETA"/>
    <property type="match status" value="1"/>
</dbReference>
<feature type="compositionally biased region" description="Low complexity" evidence="3">
    <location>
        <begin position="15"/>
        <end position="24"/>
    </location>
</feature>
<dbReference type="EMBL" id="JALJOU010000063">
    <property type="protein sequence ID" value="KAK9826745.1"/>
    <property type="molecule type" value="Genomic_DNA"/>
</dbReference>
<sequence length="299" mass="32460">MSNSAGPFQEDLVSDTESGSSEEASGSDEDVAAWISWFVSLRGNEFFCEVDEDFIQDDFNLSGLSSQVPYYDYALDLILDADSPNNEILTEEQHELVESAAEMLYGLIHVRYILTSRGMGAMFEKFKNCEFGRCPRVLCNGQPCLPIGTSDVPRQATVKIFCPKCCDIFYPRSKYQGNVDGVFFGTTFPHLLLMTYPSLRPPRPTETYVPRVFGFKLHESALARPPPDPTPAVRQNGERSGVAGAAEAAAAGGGRGGVGGGGAMAVCAGRGHERRGSGPGKRKDEGEASQPRNSQRLLK</sequence>
<comment type="caution">
    <text evidence="4">The sequence shown here is derived from an EMBL/GenBank/DDBJ whole genome shotgun (WGS) entry which is preliminary data.</text>
</comment>
<feature type="compositionally biased region" description="Basic and acidic residues" evidence="3">
    <location>
        <begin position="270"/>
        <end position="286"/>
    </location>
</feature>
<dbReference type="Proteomes" id="UP001445335">
    <property type="component" value="Unassembled WGS sequence"/>
</dbReference>
<feature type="region of interest" description="Disordered" evidence="3">
    <location>
        <begin position="221"/>
        <end position="299"/>
    </location>
</feature>
<protein>
    <recommendedName>
        <fullName evidence="2">Casein kinase II subunit beta</fullName>
        <shortName evidence="2">CK II beta</shortName>
    </recommendedName>
</protein>
<dbReference type="Pfam" id="PF01214">
    <property type="entry name" value="CK_II_beta"/>
    <property type="match status" value="1"/>
</dbReference>
<dbReference type="GO" id="GO:0005956">
    <property type="term" value="C:protein kinase CK2 complex"/>
    <property type="evidence" value="ECO:0007669"/>
    <property type="project" value="UniProtKB-UniRule"/>
</dbReference>
<dbReference type="FunFam" id="1.10.1820.10:FF:000005">
    <property type="entry name" value="Casein kinase II subunit beta"/>
    <property type="match status" value="1"/>
</dbReference>
<evidence type="ECO:0000256" key="3">
    <source>
        <dbReference type="SAM" id="MobiDB-lite"/>
    </source>
</evidence>
<evidence type="ECO:0000313" key="5">
    <source>
        <dbReference type="Proteomes" id="UP001445335"/>
    </source>
</evidence>
<dbReference type="SMART" id="SM01085">
    <property type="entry name" value="CK_II_beta"/>
    <property type="match status" value="1"/>
</dbReference>
<dbReference type="InterPro" id="IPR000704">
    <property type="entry name" value="Casein_kinase_II_reg-sub"/>
</dbReference>
<dbReference type="InterPro" id="IPR035991">
    <property type="entry name" value="Casein_kinase_II_beta-like"/>
</dbReference>
<keyword evidence="5" id="KW-1185">Reference proteome</keyword>
<comment type="function">
    <text evidence="2">Plays a complex role in regulating the basal catalytic activity of the alpha subunit.</text>
</comment>
<dbReference type="Gene3D" id="1.10.1820.10">
    <property type="entry name" value="protein kinase ck2 holoenzyme, chain C, domain 1"/>
    <property type="match status" value="1"/>
</dbReference>
<dbReference type="AlphaFoldDB" id="A0AAW1QZP9"/>
<dbReference type="PRINTS" id="PR00472">
    <property type="entry name" value="CASNKINASEII"/>
</dbReference>
<feature type="compositionally biased region" description="Polar residues" evidence="3">
    <location>
        <begin position="290"/>
        <end position="299"/>
    </location>
</feature>
<proteinExistence type="inferred from homology"/>
<evidence type="ECO:0000256" key="2">
    <source>
        <dbReference type="RuleBase" id="RU361268"/>
    </source>
</evidence>
<dbReference type="GO" id="GO:0019887">
    <property type="term" value="F:protein kinase regulator activity"/>
    <property type="evidence" value="ECO:0007669"/>
    <property type="project" value="InterPro"/>
</dbReference>
<feature type="compositionally biased region" description="Low complexity" evidence="3">
    <location>
        <begin position="238"/>
        <end position="250"/>
    </location>
</feature>
<reference evidence="4 5" key="1">
    <citation type="journal article" date="2024" name="Nat. Commun.">
        <title>Phylogenomics reveals the evolutionary origins of lichenization in chlorophyte algae.</title>
        <authorList>
            <person name="Puginier C."/>
            <person name="Libourel C."/>
            <person name="Otte J."/>
            <person name="Skaloud P."/>
            <person name="Haon M."/>
            <person name="Grisel S."/>
            <person name="Petersen M."/>
            <person name="Berrin J.G."/>
            <person name="Delaux P.M."/>
            <person name="Dal Grande F."/>
            <person name="Keller J."/>
        </authorList>
    </citation>
    <scope>NUCLEOTIDE SEQUENCE [LARGE SCALE GENOMIC DNA]</scope>
    <source>
        <strain evidence="4 5">SAG 245.80</strain>
    </source>
</reference>
<evidence type="ECO:0000313" key="4">
    <source>
        <dbReference type="EMBL" id="KAK9826745.1"/>
    </source>
</evidence>